<dbReference type="Proteomes" id="UP001177003">
    <property type="component" value="Chromosome 0"/>
</dbReference>
<sequence>MANHISKKIKKQNLVLQKVSSEEEEVLKTPEAVLSKSLLTPEQTKIISPEVLLTKSSYEEVRTSDILTHISNTVVNVTMGEGESNQEFPMVTKGNIETSTVSTLVSLPPFIIPTHPILSSPTFTQILNQPFTSLFSSQSTDPPKSIDDTNTDDGGFGVTFDALEFNQEEDIPDHMLMSGKQFRILNKKLNSIIQSQADVRGSNYVSSVDVDVMLKVHEANLFNRFSSQIQDSESRLLEKMDANDKNNELRIKSQSSTFNRKVKDLKTIAKE</sequence>
<keyword evidence="2" id="KW-1185">Reference proteome</keyword>
<evidence type="ECO:0000313" key="1">
    <source>
        <dbReference type="EMBL" id="CAI9265512.1"/>
    </source>
</evidence>
<gene>
    <name evidence="1" type="ORF">LSALG_LOCUS6109</name>
</gene>
<evidence type="ECO:0000313" key="2">
    <source>
        <dbReference type="Proteomes" id="UP001177003"/>
    </source>
</evidence>
<proteinExistence type="predicted"/>
<reference evidence="1" key="1">
    <citation type="submission" date="2023-04" db="EMBL/GenBank/DDBJ databases">
        <authorList>
            <person name="Vijverberg K."/>
            <person name="Xiong W."/>
            <person name="Schranz E."/>
        </authorList>
    </citation>
    <scope>NUCLEOTIDE SEQUENCE</scope>
</reference>
<protein>
    <submittedName>
        <fullName evidence="1">Uncharacterized protein</fullName>
    </submittedName>
</protein>
<organism evidence="1 2">
    <name type="scientific">Lactuca saligna</name>
    <name type="common">Willowleaf lettuce</name>
    <dbReference type="NCBI Taxonomy" id="75948"/>
    <lineage>
        <taxon>Eukaryota</taxon>
        <taxon>Viridiplantae</taxon>
        <taxon>Streptophyta</taxon>
        <taxon>Embryophyta</taxon>
        <taxon>Tracheophyta</taxon>
        <taxon>Spermatophyta</taxon>
        <taxon>Magnoliopsida</taxon>
        <taxon>eudicotyledons</taxon>
        <taxon>Gunneridae</taxon>
        <taxon>Pentapetalae</taxon>
        <taxon>asterids</taxon>
        <taxon>campanulids</taxon>
        <taxon>Asterales</taxon>
        <taxon>Asteraceae</taxon>
        <taxon>Cichorioideae</taxon>
        <taxon>Cichorieae</taxon>
        <taxon>Lactucinae</taxon>
        <taxon>Lactuca</taxon>
    </lineage>
</organism>
<dbReference type="AlphaFoldDB" id="A0AA35VQB5"/>
<name>A0AA35VQB5_LACSI</name>
<accession>A0AA35VQB5</accession>
<dbReference type="EMBL" id="OX465086">
    <property type="protein sequence ID" value="CAI9265512.1"/>
    <property type="molecule type" value="Genomic_DNA"/>
</dbReference>